<dbReference type="OrthoDB" id="7363993at2"/>
<feature type="signal peptide" evidence="1">
    <location>
        <begin position="1"/>
        <end position="28"/>
    </location>
</feature>
<protein>
    <recommendedName>
        <fullName evidence="4">Flagellar protein FliL</fullName>
    </recommendedName>
</protein>
<gene>
    <name evidence="2" type="ORF">BCL74_0292</name>
</gene>
<comment type="caution">
    <text evidence="2">The sequence shown here is derived from an EMBL/GenBank/DDBJ whole genome shotgun (WGS) entry which is preliminary data.</text>
</comment>
<dbReference type="AlphaFoldDB" id="A0A420WNB7"/>
<organism evidence="2 3">
    <name type="scientific">Oceanibaculum indicum</name>
    <dbReference type="NCBI Taxonomy" id="526216"/>
    <lineage>
        <taxon>Bacteria</taxon>
        <taxon>Pseudomonadati</taxon>
        <taxon>Pseudomonadota</taxon>
        <taxon>Alphaproteobacteria</taxon>
        <taxon>Rhodospirillales</taxon>
        <taxon>Oceanibaculaceae</taxon>
        <taxon>Oceanibaculum</taxon>
    </lineage>
</organism>
<dbReference type="Proteomes" id="UP000277424">
    <property type="component" value="Unassembled WGS sequence"/>
</dbReference>
<keyword evidence="1" id="KW-0732">Signal</keyword>
<evidence type="ECO:0000313" key="2">
    <source>
        <dbReference type="EMBL" id="RKQ72524.1"/>
    </source>
</evidence>
<name>A0A420WNB7_9PROT</name>
<evidence type="ECO:0000256" key="1">
    <source>
        <dbReference type="SAM" id="SignalP"/>
    </source>
</evidence>
<dbReference type="EMBL" id="RBIG01000001">
    <property type="protein sequence ID" value="RKQ72524.1"/>
    <property type="molecule type" value="Genomic_DNA"/>
</dbReference>
<sequence length="135" mass="14465">MTRRLPSLLFAALLAIAATGLAPAPSSAASGAKTDSTNTARFVNVGPYMINFLQDEKPVGGRLALTIEAKDLAARTALTQNSQLVDAMVLPLAIELYSAGRPSQQSIRTFKLKLIDALNRQFGDVVTDVYIRSLM</sequence>
<proteinExistence type="predicted"/>
<feature type="chain" id="PRO_5019292844" description="Flagellar protein FliL" evidence="1">
    <location>
        <begin position="29"/>
        <end position="135"/>
    </location>
</feature>
<accession>A0A420WNB7</accession>
<reference evidence="2 3" key="1">
    <citation type="submission" date="2018-10" db="EMBL/GenBank/DDBJ databases">
        <title>Comparative analysis of microorganisms from saline springs in Andes Mountain Range, Colombia.</title>
        <authorList>
            <person name="Rubin E."/>
        </authorList>
    </citation>
    <scope>NUCLEOTIDE SEQUENCE [LARGE SCALE GENOMIC DNA]</scope>
    <source>
        <strain evidence="2 3">USBA 36</strain>
    </source>
</reference>
<evidence type="ECO:0000313" key="3">
    <source>
        <dbReference type="Proteomes" id="UP000277424"/>
    </source>
</evidence>
<evidence type="ECO:0008006" key="4">
    <source>
        <dbReference type="Google" id="ProtNLM"/>
    </source>
</evidence>
<dbReference type="RefSeq" id="WP_121216988.1">
    <property type="nucleotide sequence ID" value="NZ_RBIG01000001.1"/>
</dbReference>